<dbReference type="Gene3D" id="3.10.350.10">
    <property type="entry name" value="LysM domain"/>
    <property type="match status" value="1"/>
</dbReference>
<protein>
    <submittedName>
        <fullName evidence="5">Transglycosylase SLT domain-containing protein</fullName>
    </submittedName>
</protein>
<dbReference type="EMBL" id="CP053085">
    <property type="protein sequence ID" value="QJR34571.1"/>
    <property type="molecule type" value="Genomic_DNA"/>
</dbReference>
<dbReference type="InterPro" id="IPR023346">
    <property type="entry name" value="Lysozyme-like_dom_sf"/>
</dbReference>
<proteinExistence type="inferred from homology"/>
<feature type="chain" id="PRO_5027122221" evidence="3">
    <location>
        <begin position="22"/>
        <end position="550"/>
    </location>
</feature>
<dbReference type="SMART" id="SM00257">
    <property type="entry name" value="LysM"/>
    <property type="match status" value="2"/>
</dbReference>
<evidence type="ECO:0000313" key="5">
    <source>
        <dbReference type="EMBL" id="QJR34571.1"/>
    </source>
</evidence>
<evidence type="ECO:0000313" key="6">
    <source>
        <dbReference type="Proteomes" id="UP000500938"/>
    </source>
</evidence>
<dbReference type="SUPFAM" id="SSF54106">
    <property type="entry name" value="LysM domain"/>
    <property type="match status" value="1"/>
</dbReference>
<dbReference type="RefSeq" id="WP_171223998.1">
    <property type="nucleotide sequence ID" value="NZ_CP053085.1"/>
</dbReference>
<evidence type="ECO:0000256" key="3">
    <source>
        <dbReference type="SAM" id="SignalP"/>
    </source>
</evidence>
<dbReference type="PROSITE" id="PS51782">
    <property type="entry name" value="LYSM"/>
    <property type="match status" value="1"/>
</dbReference>
<dbReference type="Pfam" id="PF01476">
    <property type="entry name" value="LysM"/>
    <property type="match status" value="2"/>
</dbReference>
<dbReference type="AlphaFoldDB" id="A0A6M4IQN2"/>
<evidence type="ECO:0000259" key="4">
    <source>
        <dbReference type="PROSITE" id="PS51782"/>
    </source>
</evidence>
<reference evidence="5 6" key="1">
    <citation type="submission" date="2020-05" db="EMBL/GenBank/DDBJ databases">
        <title>Complete genome sequence of Gemmatimonas greenlandica TET16.</title>
        <authorList>
            <person name="Zeng Y."/>
        </authorList>
    </citation>
    <scope>NUCLEOTIDE SEQUENCE [LARGE SCALE GENOMIC DNA]</scope>
    <source>
        <strain evidence="5 6">TET16</strain>
    </source>
</reference>
<dbReference type="KEGG" id="ggr:HKW67_03075"/>
<dbReference type="InterPro" id="IPR008258">
    <property type="entry name" value="Transglycosylase_SLT_dom_1"/>
</dbReference>
<comment type="similarity">
    <text evidence="1">Belongs to the transglycosylase Slt family.</text>
</comment>
<dbReference type="Pfam" id="PF01464">
    <property type="entry name" value="SLT"/>
    <property type="match status" value="1"/>
</dbReference>
<dbReference type="InterPro" id="IPR018392">
    <property type="entry name" value="LysM"/>
</dbReference>
<gene>
    <name evidence="5" type="ORF">HKW67_03075</name>
</gene>
<dbReference type="InterPro" id="IPR036779">
    <property type="entry name" value="LysM_dom_sf"/>
</dbReference>
<evidence type="ECO:0000256" key="2">
    <source>
        <dbReference type="SAM" id="MobiDB-lite"/>
    </source>
</evidence>
<feature type="compositionally biased region" description="Low complexity" evidence="2">
    <location>
        <begin position="487"/>
        <end position="501"/>
    </location>
</feature>
<feature type="compositionally biased region" description="Basic residues" evidence="2">
    <location>
        <begin position="502"/>
        <end position="550"/>
    </location>
</feature>
<accession>A0A6M4IQN2</accession>
<dbReference type="CDD" id="cd16894">
    <property type="entry name" value="MltD-like"/>
    <property type="match status" value="1"/>
</dbReference>
<dbReference type="PROSITE" id="PS51257">
    <property type="entry name" value="PROKAR_LIPOPROTEIN"/>
    <property type="match status" value="1"/>
</dbReference>
<dbReference type="PANTHER" id="PTHR37423:SF2">
    <property type="entry name" value="MEMBRANE-BOUND LYTIC MUREIN TRANSGLYCOSYLASE C"/>
    <property type="match status" value="1"/>
</dbReference>
<feature type="signal peptide" evidence="3">
    <location>
        <begin position="1"/>
        <end position="21"/>
    </location>
</feature>
<dbReference type="GO" id="GO:0008933">
    <property type="term" value="F:peptidoglycan lytic transglycosylase activity"/>
    <property type="evidence" value="ECO:0007669"/>
    <property type="project" value="InterPro"/>
</dbReference>
<dbReference type="GO" id="GO:0000270">
    <property type="term" value="P:peptidoglycan metabolic process"/>
    <property type="evidence" value="ECO:0007669"/>
    <property type="project" value="InterPro"/>
</dbReference>
<dbReference type="SUPFAM" id="SSF53955">
    <property type="entry name" value="Lysozyme-like"/>
    <property type="match status" value="1"/>
</dbReference>
<dbReference type="CDD" id="cd00118">
    <property type="entry name" value="LysM"/>
    <property type="match status" value="1"/>
</dbReference>
<evidence type="ECO:0000256" key="1">
    <source>
        <dbReference type="ARBA" id="ARBA00007734"/>
    </source>
</evidence>
<dbReference type="InterPro" id="IPR000189">
    <property type="entry name" value="Transglyc_AS"/>
</dbReference>
<dbReference type="PROSITE" id="PS00922">
    <property type="entry name" value="TRANSGLYCOSYLASE"/>
    <property type="match status" value="1"/>
</dbReference>
<sequence length="550" mass="58580">MKLPFHFAPVLLLLATGACGRAGSVAPVTTPTPVAAKSAPVAATVTAPTAKADRATTDEVVSAVVAVFGDSAVLHPADSASIADDPIWDINVRSYETHDRVEHYVGLFSNSAKERFLARLSRGTRYEPMIRAKLRASGMPEDLTYLALIESGYDPHAYSRAAAVGMWQFMSGTARGVGMRVDWWMDERRDPARSTDGAIRFLRDLQKQFGSLYLAAAAYNGGPGRVARGLTRFASEMDGAEGEDRFFALAEQDYLRAETKNYVPQIIAAALVAKMPARYGLVIDSLPLYGYDSVLVTPGTSLAHIAAASGATKAEVRDLNPAVLRGITPPDASIWARVPVGLADRTRLALDSIPEEDRRGFRMASVSGSTGTPAGFADAHGVTVKQLRWFNPTIKTTKKGRLVAGQSLRIPSDLAIDFAREIPDPGIERYGGSSPTTLTSRGIHVVKRGESLGAIAKRYGTTVPRLKSLNGIKGSRVIAGQTLRVRSGTSTASSTSSSAKKSAAKKASAKKASAKKATVKKSGAKKSTAKKKPVAKKKTASSKKKTPPRK</sequence>
<dbReference type="Gene3D" id="1.10.530.10">
    <property type="match status" value="1"/>
</dbReference>
<keyword evidence="6" id="KW-1185">Reference proteome</keyword>
<feature type="domain" description="LysM" evidence="4">
    <location>
        <begin position="442"/>
        <end position="485"/>
    </location>
</feature>
<organism evidence="5 6">
    <name type="scientific">Gemmatimonas groenlandica</name>
    <dbReference type="NCBI Taxonomy" id="2732249"/>
    <lineage>
        <taxon>Bacteria</taxon>
        <taxon>Pseudomonadati</taxon>
        <taxon>Gemmatimonadota</taxon>
        <taxon>Gemmatimonadia</taxon>
        <taxon>Gemmatimonadales</taxon>
        <taxon>Gemmatimonadaceae</taxon>
        <taxon>Gemmatimonas</taxon>
    </lineage>
</organism>
<dbReference type="Proteomes" id="UP000500938">
    <property type="component" value="Chromosome"/>
</dbReference>
<name>A0A6M4IQN2_9BACT</name>
<feature type="region of interest" description="Disordered" evidence="2">
    <location>
        <begin position="486"/>
        <end position="550"/>
    </location>
</feature>
<keyword evidence="3" id="KW-0732">Signal</keyword>
<dbReference type="PANTHER" id="PTHR37423">
    <property type="entry name" value="SOLUBLE LYTIC MUREIN TRANSGLYCOSYLASE-RELATED"/>
    <property type="match status" value="1"/>
</dbReference>
<dbReference type="GO" id="GO:0016020">
    <property type="term" value="C:membrane"/>
    <property type="evidence" value="ECO:0007669"/>
    <property type="project" value="InterPro"/>
</dbReference>